<evidence type="ECO:0000313" key="2">
    <source>
        <dbReference type="Proteomes" id="UP000239590"/>
    </source>
</evidence>
<dbReference type="OrthoDB" id="9779968at2"/>
<organism evidence="1 2">
    <name type="scientific">Siphonobacter curvatus</name>
    <dbReference type="NCBI Taxonomy" id="2094562"/>
    <lineage>
        <taxon>Bacteria</taxon>
        <taxon>Pseudomonadati</taxon>
        <taxon>Bacteroidota</taxon>
        <taxon>Cytophagia</taxon>
        <taxon>Cytophagales</taxon>
        <taxon>Cytophagaceae</taxon>
        <taxon>Siphonobacter</taxon>
    </lineage>
</organism>
<evidence type="ECO:0000313" key="1">
    <source>
        <dbReference type="EMBL" id="PQA60613.1"/>
    </source>
</evidence>
<dbReference type="Proteomes" id="UP000239590">
    <property type="component" value="Unassembled WGS sequence"/>
</dbReference>
<accession>A0A2S7ISC5</accession>
<dbReference type="Pfam" id="PF07394">
    <property type="entry name" value="DUF1501"/>
    <property type="match status" value="1"/>
</dbReference>
<dbReference type="RefSeq" id="WP_104713082.1">
    <property type="nucleotide sequence ID" value="NZ_PTRA01000001.1"/>
</dbReference>
<gene>
    <name evidence="1" type="ORF">C5O19_13655</name>
</gene>
<dbReference type="AlphaFoldDB" id="A0A2S7ISC5"/>
<keyword evidence="2" id="KW-1185">Reference proteome</keyword>
<reference evidence="2" key="1">
    <citation type="submission" date="2018-02" db="EMBL/GenBank/DDBJ databases">
        <title>Genome sequencing of Solimonas sp. HR-BB.</title>
        <authorList>
            <person name="Lee Y."/>
            <person name="Jeon C.O."/>
        </authorList>
    </citation>
    <scope>NUCLEOTIDE SEQUENCE [LARGE SCALE GENOMIC DNA]</scope>
    <source>
        <strain evidence="2">HR-U</strain>
    </source>
</reference>
<name>A0A2S7ISC5_9BACT</name>
<dbReference type="PANTHER" id="PTHR43737">
    <property type="entry name" value="BLL7424 PROTEIN"/>
    <property type="match status" value="1"/>
</dbReference>
<protein>
    <submittedName>
        <fullName evidence="1">Twin-arginine translocation pathway signal</fullName>
    </submittedName>
</protein>
<sequence length="398" mass="45359">MNRNEFIRRSALAAVGTWLIPDFVKAYERDQINTFRTNDKVLVIVQFSGGNDGLNTLIPFRNDIYYRERPKLAIPETKVLKLTDELALHPALEKLRSWYDQGYFRFLNNVGYPNPDRSHFRSMDIWHTASDASEYRQTGWIGRYLDAQCSGTCQPYQALEIDDQLSLSMKGERVKGLAVSDPKRLYQQTKNPFYQELARANHEAYANVDYLYKTLAETLSSSAYIHAKTDVTSTTASYPTHELGRRLKTVADFIRSGVDSNVYYVSHGSFDTHVNQQPKQEQLLRQYAEALDVFMQDLKAQHKLDKVLVLTFSEFGRRVKQNASNGTDHGTANCVFLAGGNLALDRQYQAVPDLSDLDQGDLKYKVDFRDLYATLLDHWLGINSVSVLGKPFPGLKLA</sequence>
<comment type="caution">
    <text evidence="1">The sequence shown here is derived from an EMBL/GenBank/DDBJ whole genome shotgun (WGS) entry which is preliminary data.</text>
</comment>
<dbReference type="PANTHER" id="PTHR43737:SF1">
    <property type="entry name" value="DUF1501 DOMAIN-CONTAINING PROTEIN"/>
    <property type="match status" value="1"/>
</dbReference>
<dbReference type="InterPro" id="IPR010869">
    <property type="entry name" value="DUF1501"/>
</dbReference>
<proteinExistence type="predicted"/>
<dbReference type="EMBL" id="PTRA01000001">
    <property type="protein sequence ID" value="PQA60613.1"/>
    <property type="molecule type" value="Genomic_DNA"/>
</dbReference>